<comment type="cofactor">
    <cofactor evidence="3">
        <name>FAD</name>
        <dbReference type="ChEBI" id="CHEBI:57692"/>
    </cofactor>
</comment>
<dbReference type="Pfam" id="PF00732">
    <property type="entry name" value="GMC_oxred_N"/>
    <property type="match status" value="1"/>
</dbReference>
<feature type="active site" description="Proton donor" evidence="2">
    <location>
        <position position="544"/>
    </location>
</feature>
<feature type="signal peptide" evidence="5">
    <location>
        <begin position="1"/>
        <end position="30"/>
    </location>
</feature>
<feature type="domain" description="Glucose-methanol-choline oxidoreductase N-terminal" evidence="6">
    <location>
        <begin position="97"/>
        <end position="120"/>
    </location>
</feature>
<feature type="active site" description="Proton acceptor" evidence="2">
    <location>
        <position position="587"/>
    </location>
</feature>
<dbReference type="GO" id="GO:0016614">
    <property type="term" value="F:oxidoreductase activity, acting on CH-OH group of donors"/>
    <property type="evidence" value="ECO:0007669"/>
    <property type="project" value="InterPro"/>
</dbReference>
<dbReference type="PANTHER" id="PTHR11552:SF115">
    <property type="entry name" value="DEHYDROGENASE XPTC-RELATED"/>
    <property type="match status" value="1"/>
</dbReference>
<dbReference type="AlphaFoldDB" id="A0A9P1MD63"/>
<comment type="caution">
    <text evidence="7">The sequence shown here is derived from an EMBL/GenBank/DDBJ whole genome shotgun (WGS) entry which is preliminary data.</text>
</comment>
<dbReference type="Proteomes" id="UP000838763">
    <property type="component" value="Unassembled WGS sequence"/>
</dbReference>
<keyword evidence="8" id="KW-1185">Reference proteome</keyword>
<feature type="chain" id="PRO_5040451848" description="Glucose-methanol-choline oxidoreductase N-terminal domain-containing protein" evidence="5">
    <location>
        <begin position="31"/>
        <end position="610"/>
    </location>
</feature>
<evidence type="ECO:0000256" key="2">
    <source>
        <dbReference type="PIRSR" id="PIRSR000137-1"/>
    </source>
</evidence>
<evidence type="ECO:0000313" key="7">
    <source>
        <dbReference type="EMBL" id="CAI4219099.1"/>
    </source>
</evidence>
<evidence type="ECO:0000256" key="3">
    <source>
        <dbReference type="PIRSR" id="PIRSR000137-2"/>
    </source>
</evidence>
<feature type="binding site" evidence="3">
    <location>
        <position position="260"/>
    </location>
    <ligand>
        <name>FAD</name>
        <dbReference type="ChEBI" id="CHEBI:57692"/>
    </ligand>
</feature>
<dbReference type="Pfam" id="PF05199">
    <property type="entry name" value="GMC_oxred_C"/>
    <property type="match status" value="1"/>
</dbReference>
<dbReference type="InterPro" id="IPR012132">
    <property type="entry name" value="GMC_OxRdtase"/>
</dbReference>
<name>A0A9P1MD63_9PEZI</name>
<keyword evidence="5" id="KW-0732">Signal</keyword>
<organism evidence="7 8">
    <name type="scientific">Parascedosporium putredinis</name>
    <dbReference type="NCBI Taxonomy" id="1442378"/>
    <lineage>
        <taxon>Eukaryota</taxon>
        <taxon>Fungi</taxon>
        <taxon>Dikarya</taxon>
        <taxon>Ascomycota</taxon>
        <taxon>Pezizomycotina</taxon>
        <taxon>Sordariomycetes</taxon>
        <taxon>Hypocreomycetidae</taxon>
        <taxon>Microascales</taxon>
        <taxon>Microascaceae</taxon>
        <taxon>Parascedosporium</taxon>
    </lineage>
</organism>
<evidence type="ECO:0000259" key="6">
    <source>
        <dbReference type="PROSITE" id="PS00623"/>
    </source>
</evidence>
<dbReference type="EMBL" id="CALLCH030000019">
    <property type="protein sequence ID" value="CAI4219099.1"/>
    <property type="molecule type" value="Genomic_DNA"/>
</dbReference>
<feature type="binding site" evidence="3">
    <location>
        <position position="99"/>
    </location>
    <ligand>
        <name>FAD</name>
        <dbReference type="ChEBI" id="CHEBI:57692"/>
    </ligand>
</feature>
<dbReference type="PANTHER" id="PTHR11552">
    <property type="entry name" value="GLUCOSE-METHANOL-CHOLINE GMC OXIDOREDUCTASE"/>
    <property type="match status" value="1"/>
</dbReference>
<gene>
    <name evidence="7" type="ORF">PPNO1_LOCUS8670</name>
</gene>
<dbReference type="Gene3D" id="3.30.560.10">
    <property type="entry name" value="Glucose Oxidase, domain 3"/>
    <property type="match status" value="1"/>
</dbReference>
<evidence type="ECO:0000256" key="1">
    <source>
        <dbReference type="ARBA" id="ARBA00010790"/>
    </source>
</evidence>
<evidence type="ECO:0000256" key="4">
    <source>
        <dbReference type="RuleBase" id="RU003968"/>
    </source>
</evidence>
<dbReference type="InterPro" id="IPR036188">
    <property type="entry name" value="FAD/NAD-bd_sf"/>
</dbReference>
<dbReference type="PIRSF" id="PIRSF000137">
    <property type="entry name" value="Alcohol_oxidase"/>
    <property type="match status" value="1"/>
</dbReference>
<dbReference type="Gene3D" id="3.50.50.60">
    <property type="entry name" value="FAD/NAD(P)-binding domain"/>
    <property type="match status" value="2"/>
</dbReference>
<dbReference type="InterPro" id="IPR000172">
    <property type="entry name" value="GMC_OxRdtase_N"/>
</dbReference>
<accession>A0A9P1MD63</accession>
<dbReference type="InterPro" id="IPR007867">
    <property type="entry name" value="GMC_OxRtase_C"/>
</dbReference>
<protein>
    <recommendedName>
        <fullName evidence="6">Glucose-methanol-choline oxidoreductase N-terminal domain-containing protein</fullName>
    </recommendedName>
</protein>
<keyword evidence="3 4" id="KW-0274">FAD</keyword>
<sequence>MAPVLSLMSPARLVPSLLVVAWVFVGHVAALPAHASSASILKRQAELRDEYDYIIVGGGTVGLTIADRLTEDKDTTVLVIDLPMEGLNNRTKAISAGCVVGGSTAVNGMIFDRGSAEDYDAWVWATGDWQEEYGKEWGWDNLLPYFRKSVTFHPPDEHMEEEYGMTADADAAYGGSTPIHSSYSPFQWPAQKLMWDAFKTVEGVEFPVEHAAGDAVGVYWFPNSIDPVTRSRSYARLGHYSNEGGPHTRPNFHLLPGYRVTQLLLDEVDEEDSPEGWEAVGVKFAPRDGDMPAQPYQVLQRSGIGPRDVLEAAGVEVKHHLPGVGWNFHDHQMSASSWSWGVEVQPSAETLASDPEFMAMANELWAANKTGPHAAYTNSGAFLPLSVLTEEFAEIVAMVAAQEPTEYLPEGLDETLIAGYKQQLEVLTRQLNGTKSAVLELIFTGVSSFQPINLRVLSRGFVRLSPDDDGAGRGDAEPVVDYRALTNPVDVLFNRVIFKFIRRFFASEAMVEALDPTEVAPQADADSDEFEEWLRTTMNPSVAHPSGTCALGPIELGGVVGPDLRVHGTRKLRVADCSIMTLVPGTHTSSTAYAIGEKAADLIRGKRTVD</sequence>
<dbReference type="PROSITE" id="PS00623">
    <property type="entry name" value="GMC_OXRED_1"/>
    <property type="match status" value="1"/>
</dbReference>
<proteinExistence type="inferred from homology"/>
<reference evidence="7" key="1">
    <citation type="submission" date="2022-11" db="EMBL/GenBank/DDBJ databases">
        <authorList>
            <person name="Scott C."/>
            <person name="Bruce N."/>
        </authorList>
    </citation>
    <scope>NUCLEOTIDE SEQUENCE</scope>
</reference>
<comment type="similarity">
    <text evidence="1 4">Belongs to the GMC oxidoreductase family.</text>
</comment>
<evidence type="ECO:0000313" key="8">
    <source>
        <dbReference type="Proteomes" id="UP000838763"/>
    </source>
</evidence>
<dbReference type="OrthoDB" id="269227at2759"/>
<dbReference type="GO" id="GO:0050660">
    <property type="term" value="F:flavin adenine dinucleotide binding"/>
    <property type="evidence" value="ECO:0007669"/>
    <property type="project" value="InterPro"/>
</dbReference>
<dbReference type="SUPFAM" id="SSF54373">
    <property type="entry name" value="FAD-linked reductases, C-terminal domain"/>
    <property type="match status" value="1"/>
</dbReference>
<evidence type="ECO:0000256" key="5">
    <source>
        <dbReference type="SAM" id="SignalP"/>
    </source>
</evidence>
<dbReference type="SUPFAM" id="SSF51905">
    <property type="entry name" value="FAD/NAD(P)-binding domain"/>
    <property type="match status" value="1"/>
</dbReference>
<keyword evidence="4" id="KW-0285">Flavoprotein</keyword>